<dbReference type="Proteomes" id="UP001280121">
    <property type="component" value="Unassembled WGS sequence"/>
</dbReference>
<dbReference type="FunFam" id="3.40.50.300:FF:001091">
    <property type="entry name" value="Probable disease resistance protein At1g61300"/>
    <property type="match status" value="1"/>
</dbReference>
<evidence type="ECO:0000256" key="1">
    <source>
        <dbReference type="ARBA" id="ARBA00022821"/>
    </source>
</evidence>
<reference evidence="3" key="1">
    <citation type="journal article" date="2023" name="Plant J.">
        <title>Genome sequences and population genomics provide insights into the demographic history, inbreeding, and mutation load of two 'living fossil' tree species of Dipteronia.</title>
        <authorList>
            <person name="Feng Y."/>
            <person name="Comes H.P."/>
            <person name="Chen J."/>
            <person name="Zhu S."/>
            <person name="Lu R."/>
            <person name="Zhang X."/>
            <person name="Li P."/>
            <person name="Qiu J."/>
            <person name="Olsen K.M."/>
            <person name="Qiu Y."/>
        </authorList>
    </citation>
    <scope>NUCLEOTIDE SEQUENCE</scope>
    <source>
        <strain evidence="3">KIB01</strain>
    </source>
</reference>
<keyword evidence="4" id="KW-1185">Reference proteome</keyword>
<dbReference type="GO" id="GO:0043531">
    <property type="term" value="F:ADP binding"/>
    <property type="evidence" value="ECO:0007669"/>
    <property type="project" value="InterPro"/>
</dbReference>
<feature type="domain" description="NB-ARC" evidence="2">
    <location>
        <begin position="113"/>
        <end position="231"/>
    </location>
</feature>
<proteinExistence type="predicted"/>
<keyword evidence="1" id="KW-0611">Plant defense</keyword>
<dbReference type="Pfam" id="PF00931">
    <property type="entry name" value="NB-ARC"/>
    <property type="match status" value="1"/>
</dbReference>
<dbReference type="AlphaFoldDB" id="A0AAE0CGY0"/>
<dbReference type="InterPro" id="IPR027417">
    <property type="entry name" value="P-loop_NTPase"/>
</dbReference>
<dbReference type="PRINTS" id="PR00364">
    <property type="entry name" value="DISEASERSIST"/>
</dbReference>
<protein>
    <recommendedName>
        <fullName evidence="2">NB-ARC domain-containing protein</fullName>
    </recommendedName>
</protein>
<dbReference type="GO" id="GO:0006952">
    <property type="term" value="P:defense response"/>
    <property type="evidence" value="ECO:0007669"/>
    <property type="project" value="UniProtKB-KW"/>
</dbReference>
<sequence>MYGKFSSRIVGSSYLPLWESISGPYIYCLISAAENEVAELQKLKDEETQKLCLGGYCSTNCKSSYNFGKKVHKMLQVVTTLMTEGDFENVAEKIPEAPVDEIPIDPTIVGLQSTFDKVWICLGDQQAGVIGLYGMGGVGKTTLLTQVNNKFLDTPNDVFDVVIWAVVSKDQKLEMIQETIGKKISLWDDSWKTRRLEEKALDIFKVLSQKRFVLLLDDVWERIDLIKVGVPPLMYRRGLTEAPETEKWEGVKRMSFT</sequence>
<dbReference type="InterPro" id="IPR050905">
    <property type="entry name" value="Plant_NBS-LRR"/>
</dbReference>
<organism evidence="3 4">
    <name type="scientific">Dipteronia dyeriana</name>
    <dbReference type="NCBI Taxonomy" id="168575"/>
    <lineage>
        <taxon>Eukaryota</taxon>
        <taxon>Viridiplantae</taxon>
        <taxon>Streptophyta</taxon>
        <taxon>Embryophyta</taxon>
        <taxon>Tracheophyta</taxon>
        <taxon>Spermatophyta</taxon>
        <taxon>Magnoliopsida</taxon>
        <taxon>eudicotyledons</taxon>
        <taxon>Gunneridae</taxon>
        <taxon>Pentapetalae</taxon>
        <taxon>rosids</taxon>
        <taxon>malvids</taxon>
        <taxon>Sapindales</taxon>
        <taxon>Sapindaceae</taxon>
        <taxon>Hippocastanoideae</taxon>
        <taxon>Acereae</taxon>
        <taxon>Dipteronia</taxon>
    </lineage>
</organism>
<evidence type="ECO:0000313" key="3">
    <source>
        <dbReference type="EMBL" id="KAK2651565.1"/>
    </source>
</evidence>
<dbReference type="InterPro" id="IPR002182">
    <property type="entry name" value="NB-ARC"/>
</dbReference>
<evidence type="ECO:0000313" key="4">
    <source>
        <dbReference type="Proteomes" id="UP001280121"/>
    </source>
</evidence>
<dbReference type="PANTHER" id="PTHR33463">
    <property type="entry name" value="NB-ARC DOMAIN-CONTAINING PROTEIN-RELATED"/>
    <property type="match status" value="1"/>
</dbReference>
<dbReference type="PANTHER" id="PTHR33463:SF220">
    <property type="entry name" value="NB-ARC DOMAIN-CONTAINING PROTEIN"/>
    <property type="match status" value="1"/>
</dbReference>
<evidence type="ECO:0000259" key="2">
    <source>
        <dbReference type="Pfam" id="PF00931"/>
    </source>
</evidence>
<dbReference type="SUPFAM" id="SSF52540">
    <property type="entry name" value="P-loop containing nucleoside triphosphate hydrolases"/>
    <property type="match status" value="1"/>
</dbReference>
<name>A0AAE0CGY0_9ROSI</name>
<gene>
    <name evidence="3" type="ORF">Ddye_011421</name>
</gene>
<dbReference type="Gene3D" id="3.40.50.300">
    <property type="entry name" value="P-loop containing nucleotide triphosphate hydrolases"/>
    <property type="match status" value="1"/>
</dbReference>
<comment type="caution">
    <text evidence="3">The sequence shown here is derived from an EMBL/GenBank/DDBJ whole genome shotgun (WGS) entry which is preliminary data.</text>
</comment>
<accession>A0AAE0CGY0</accession>
<dbReference type="EMBL" id="JANJYI010000004">
    <property type="protein sequence ID" value="KAK2651565.1"/>
    <property type="molecule type" value="Genomic_DNA"/>
</dbReference>